<evidence type="ECO:0000313" key="1">
    <source>
        <dbReference type="EMBL" id="KAF2030396.1"/>
    </source>
</evidence>
<gene>
    <name evidence="1" type="ORF">EK21DRAFT_111919</name>
</gene>
<reference evidence="1" key="1">
    <citation type="journal article" date="2020" name="Stud. Mycol.">
        <title>101 Dothideomycetes genomes: a test case for predicting lifestyles and emergence of pathogens.</title>
        <authorList>
            <person name="Haridas S."/>
            <person name="Albert R."/>
            <person name="Binder M."/>
            <person name="Bloem J."/>
            <person name="Labutti K."/>
            <person name="Salamov A."/>
            <person name="Andreopoulos B."/>
            <person name="Baker S."/>
            <person name="Barry K."/>
            <person name="Bills G."/>
            <person name="Bluhm B."/>
            <person name="Cannon C."/>
            <person name="Castanera R."/>
            <person name="Culley D."/>
            <person name="Daum C."/>
            <person name="Ezra D."/>
            <person name="Gonzalez J."/>
            <person name="Henrissat B."/>
            <person name="Kuo A."/>
            <person name="Liang C."/>
            <person name="Lipzen A."/>
            <person name="Lutzoni F."/>
            <person name="Magnuson J."/>
            <person name="Mondo S."/>
            <person name="Nolan M."/>
            <person name="Ohm R."/>
            <person name="Pangilinan J."/>
            <person name="Park H.-J."/>
            <person name="Ramirez L."/>
            <person name="Alfaro M."/>
            <person name="Sun H."/>
            <person name="Tritt A."/>
            <person name="Yoshinaga Y."/>
            <person name="Zwiers L.-H."/>
            <person name="Turgeon B."/>
            <person name="Goodwin S."/>
            <person name="Spatafora J."/>
            <person name="Crous P."/>
            <person name="Grigoriev I."/>
        </authorList>
    </citation>
    <scope>NUCLEOTIDE SEQUENCE</scope>
    <source>
        <strain evidence="1">CBS 110217</strain>
    </source>
</reference>
<name>A0A9P4HC49_9PLEO</name>
<sequence>MVSFSALCLTSKRLSTIATPFLHTDLVTTEKEHSKPRQLSQVLRVITQRPHLATHIGYVEHILTDRDAYVCAENRAHEELYTSNTWSELDAIFSAAAARFWNGDFFETWKNLLQDYPEMAQLALLLEPFFRLLSAKGAAIGQHTSAVHGIEGLEKIFVNYQEHLDQWGPPRPWYTQFLRLLQSLPVLRHYAHDELALHSVVPEGFYLAQVDTLLLEGCCMDFQFAASIIRACGKLKHLKLYPKQDFDNPDFSALYPHLEAKKDTLESLELSVGEMFNSELTPLRDTLADFNVSRICVYSKWYS</sequence>
<evidence type="ECO:0000313" key="2">
    <source>
        <dbReference type="Proteomes" id="UP000799777"/>
    </source>
</evidence>
<keyword evidence="2" id="KW-1185">Reference proteome</keyword>
<dbReference type="AlphaFoldDB" id="A0A9P4HC49"/>
<accession>A0A9P4HC49</accession>
<organism evidence="1 2">
    <name type="scientific">Setomelanomma holmii</name>
    <dbReference type="NCBI Taxonomy" id="210430"/>
    <lineage>
        <taxon>Eukaryota</taxon>
        <taxon>Fungi</taxon>
        <taxon>Dikarya</taxon>
        <taxon>Ascomycota</taxon>
        <taxon>Pezizomycotina</taxon>
        <taxon>Dothideomycetes</taxon>
        <taxon>Pleosporomycetidae</taxon>
        <taxon>Pleosporales</taxon>
        <taxon>Pleosporineae</taxon>
        <taxon>Phaeosphaeriaceae</taxon>
        <taxon>Setomelanomma</taxon>
    </lineage>
</organism>
<proteinExistence type="predicted"/>
<comment type="caution">
    <text evidence="1">The sequence shown here is derived from an EMBL/GenBank/DDBJ whole genome shotgun (WGS) entry which is preliminary data.</text>
</comment>
<protein>
    <submittedName>
        <fullName evidence="1">Uncharacterized protein</fullName>
    </submittedName>
</protein>
<dbReference type="EMBL" id="ML978190">
    <property type="protein sequence ID" value="KAF2030396.1"/>
    <property type="molecule type" value="Genomic_DNA"/>
</dbReference>
<dbReference type="Proteomes" id="UP000799777">
    <property type="component" value="Unassembled WGS sequence"/>
</dbReference>